<organism evidence="8 9">
    <name type="scientific">Saitozyma podzolica</name>
    <dbReference type="NCBI Taxonomy" id="1890683"/>
    <lineage>
        <taxon>Eukaryota</taxon>
        <taxon>Fungi</taxon>
        <taxon>Dikarya</taxon>
        <taxon>Basidiomycota</taxon>
        <taxon>Agaricomycotina</taxon>
        <taxon>Tremellomycetes</taxon>
        <taxon>Tremellales</taxon>
        <taxon>Trimorphomycetaceae</taxon>
        <taxon>Saitozyma</taxon>
    </lineage>
</organism>
<dbReference type="SUPFAM" id="SSF57701">
    <property type="entry name" value="Zn2/Cys6 DNA-binding domain"/>
    <property type="match status" value="1"/>
</dbReference>
<dbReference type="Proteomes" id="UP000279259">
    <property type="component" value="Unassembled WGS sequence"/>
</dbReference>
<dbReference type="InterPro" id="IPR050815">
    <property type="entry name" value="TF_fung"/>
</dbReference>
<name>A0A427XXT0_9TREE</name>
<dbReference type="Pfam" id="PF00172">
    <property type="entry name" value="Zn_clus"/>
    <property type="match status" value="1"/>
</dbReference>
<accession>A0A427XXT0</accession>
<dbReference type="InterPro" id="IPR036864">
    <property type="entry name" value="Zn2-C6_fun-type_DNA-bd_sf"/>
</dbReference>
<dbReference type="PANTHER" id="PTHR47338">
    <property type="entry name" value="ZN(II)2CYS6 TRANSCRIPTION FACTOR (EUROFUNG)-RELATED"/>
    <property type="match status" value="1"/>
</dbReference>
<comment type="subcellular location">
    <subcellularLocation>
        <location evidence="1">Nucleus</location>
    </subcellularLocation>
</comment>
<gene>
    <name evidence="8" type="ORF">EHS25_005590</name>
</gene>
<dbReference type="OrthoDB" id="39175at2759"/>
<keyword evidence="2" id="KW-0479">Metal-binding</keyword>
<evidence type="ECO:0000256" key="1">
    <source>
        <dbReference type="ARBA" id="ARBA00004123"/>
    </source>
</evidence>
<dbReference type="GO" id="GO:0008270">
    <property type="term" value="F:zinc ion binding"/>
    <property type="evidence" value="ECO:0007669"/>
    <property type="project" value="InterPro"/>
</dbReference>
<dbReference type="AlphaFoldDB" id="A0A427XXT0"/>
<evidence type="ECO:0000313" key="9">
    <source>
        <dbReference type="Proteomes" id="UP000279259"/>
    </source>
</evidence>
<feature type="domain" description="Zn(2)-C6 fungal-type" evidence="7">
    <location>
        <begin position="30"/>
        <end position="60"/>
    </location>
</feature>
<dbReference type="InterPro" id="IPR053952">
    <property type="entry name" value="K_trans_C"/>
</dbReference>
<proteinExistence type="predicted"/>
<keyword evidence="9" id="KW-1185">Reference proteome</keyword>
<dbReference type="PANTHER" id="PTHR47338:SF29">
    <property type="entry name" value="ZN(2)-C6 FUNGAL-TYPE DOMAIN-CONTAINING PROTEIN"/>
    <property type="match status" value="1"/>
</dbReference>
<dbReference type="STRING" id="1890683.A0A427XXT0"/>
<reference evidence="8 9" key="1">
    <citation type="submission" date="2018-11" db="EMBL/GenBank/DDBJ databases">
        <title>Genome sequence of Saitozyma podzolica DSM 27192.</title>
        <authorList>
            <person name="Aliyu H."/>
            <person name="Gorte O."/>
            <person name="Ochsenreither K."/>
        </authorList>
    </citation>
    <scope>NUCLEOTIDE SEQUENCE [LARGE SCALE GENOMIC DNA]</scope>
    <source>
        <strain evidence="8 9">DSM 27192</strain>
    </source>
</reference>
<dbReference type="EMBL" id="RSCD01000024">
    <property type="protein sequence ID" value="RSH83686.1"/>
    <property type="molecule type" value="Genomic_DNA"/>
</dbReference>
<comment type="caution">
    <text evidence="8">The sequence shown here is derived from an EMBL/GenBank/DDBJ whole genome shotgun (WGS) entry which is preliminary data.</text>
</comment>
<protein>
    <recommendedName>
        <fullName evidence="7">Zn(2)-C6 fungal-type domain-containing protein</fullName>
    </recommendedName>
</protein>
<dbReference type="Pfam" id="PF22776">
    <property type="entry name" value="K_trans_C"/>
    <property type="match status" value="1"/>
</dbReference>
<evidence type="ECO:0000313" key="8">
    <source>
        <dbReference type="EMBL" id="RSH83686.1"/>
    </source>
</evidence>
<keyword evidence="4" id="KW-0804">Transcription</keyword>
<dbReference type="SMART" id="SM00066">
    <property type="entry name" value="GAL4"/>
    <property type="match status" value="1"/>
</dbReference>
<dbReference type="Gene3D" id="4.10.240.10">
    <property type="entry name" value="Zn(2)-C6 fungal-type DNA-binding domain"/>
    <property type="match status" value="1"/>
</dbReference>
<evidence type="ECO:0000256" key="6">
    <source>
        <dbReference type="SAM" id="MobiDB-lite"/>
    </source>
</evidence>
<dbReference type="PROSITE" id="PS50048">
    <property type="entry name" value="ZN2_CY6_FUNGAL_2"/>
    <property type="match status" value="1"/>
</dbReference>
<evidence type="ECO:0000259" key="7">
    <source>
        <dbReference type="PROSITE" id="PS50048"/>
    </source>
</evidence>
<evidence type="ECO:0000256" key="2">
    <source>
        <dbReference type="ARBA" id="ARBA00022723"/>
    </source>
</evidence>
<dbReference type="GO" id="GO:0005634">
    <property type="term" value="C:nucleus"/>
    <property type="evidence" value="ECO:0007669"/>
    <property type="project" value="UniProtKB-SubCell"/>
</dbReference>
<feature type="region of interest" description="Disordered" evidence="6">
    <location>
        <begin position="1"/>
        <end position="22"/>
    </location>
</feature>
<dbReference type="InterPro" id="IPR001138">
    <property type="entry name" value="Zn2Cys6_DnaBD"/>
</dbReference>
<keyword evidence="3" id="KW-0805">Transcription regulation</keyword>
<feature type="compositionally biased region" description="Basic and acidic residues" evidence="6">
    <location>
        <begin position="12"/>
        <end position="22"/>
    </location>
</feature>
<dbReference type="CDD" id="cd00067">
    <property type="entry name" value="GAL4"/>
    <property type="match status" value="1"/>
</dbReference>
<sequence length="234" mass="26073">MSDLHLPPSPPDGKKDKVKAPGEPLRRGDACLMCRGKKLKCSATKPVCDECAKRKYHCVYDAVRPASRVEKLEKKLAELEEAELREALARRHSAIFLSTRIVGVPHVPEEDRYIINKVRSLRGFYGVTLRVGYLDSRTPSLPALLPYLTSIEARGSASPAPVIDALTAAAHHATHFIPSYTVISRRSGWVPWVWVRRILIEEIYGRARVIFPDYVAAPDAMQDDTIHVAVSAVI</sequence>
<keyword evidence="5" id="KW-0539">Nucleus</keyword>
<evidence type="ECO:0000256" key="4">
    <source>
        <dbReference type="ARBA" id="ARBA00023163"/>
    </source>
</evidence>
<evidence type="ECO:0000256" key="5">
    <source>
        <dbReference type="ARBA" id="ARBA00023242"/>
    </source>
</evidence>
<evidence type="ECO:0000256" key="3">
    <source>
        <dbReference type="ARBA" id="ARBA00023015"/>
    </source>
</evidence>
<dbReference type="PROSITE" id="PS00463">
    <property type="entry name" value="ZN2_CY6_FUNGAL_1"/>
    <property type="match status" value="1"/>
</dbReference>
<dbReference type="GO" id="GO:0000981">
    <property type="term" value="F:DNA-binding transcription factor activity, RNA polymerase II-specific"/>
    <property type="evidence" value="ECO:0007669"/>
    <property type="project" value="InterPro"/>
</dbReference>